<dbReference type="Proteomes" id="UP000252081">
    <property type="component" value="Unassembled WGS sequence"/>
</dbReference>
<proteinExistence type="predicted"/>
<name>A0A366KUV9_9SPHI</name>
<gene>
    <name evidence="2" type="ORF">DRW42_15605</name>
</gene>
<feature type="domain" description="DUF4296" evidence="1">
    <location>
        <begin position="22"/>
        <end position="106"/>
    </location>
</feature>
<evidence type="ECO:0000259" key="1">
    <source>
        <dbReference type="Pfam" id="PF14129"/>
    </source>
</evidence>
<sequence>MKRLIWVLMTAILWFGCKPGIPDDIIKPDKMEKILFDMHIVDGYISTIYVPDSTRKVAAAYYRGIYKKFGTDSAQYNKSLKWYNNNPKELGDIYKNIEKALKQQKKAVDIADKSIQKKKFKADSLVIAKKFKADSLAIRKKMKPDSLSKAKATAEIAKNKKQADSLINIKKSGALEVVSPTAAPVQVQ</sequence>
<reference evidence="2 3" key="1">
    <citation type="submission" date="2018-07" db="EMBL/GenBank/DDBJ databases">
        <title>A draft genome of a endophytic bacteria, a new species of Pedobacter.</title>
        <authorList>
            <person name="Zhang Z.D."/>
            <person name="Chen Z.J."/>
        </authorList>
    </citation>
    <scope>NUCLEOTIDE SEQUENCE [LARGE SCALE GENOMIC DNA]</scope>
    <source>
        <strain evidence="2 3">RS10</strain>
    </source>
</reference>
<dbReference type="Pfam" id="PF14129">
    <property type="entry name" value="DUF4296"/>
    <property type="match status" value="1"/>
</dbReference>
<comment type="caution">
    <text evidence="2">The sequence shown here is derived from an EMBL/GenBank/DDBJ whole genome shotgun (WGS) entry which is preliminary data.</text>
</comment>
<dbReference type="EMBL" id="QNQU01000013">
    <property type="protein sequence ID" value="RBQ05416.1"/>
    <property type="molecule type" value="Genomic_DNA"/>
</dbReference>
<accession>A0A366KUV9</accession>
<dbReference type="InterPro" id="IPR025381">
    <property type="entry name" value="DUF4296"/>
</dbReference>
<evidence type="ECO:0000313" key="2">
    <source>
        <dbReference type="EMBL" id="RBQ05416.1"/>
    </source>
</evidence>
<dbReference type="PROSITE" id="PS51257">
    <property type="entry name" value="PROKAR_LIPOPROTEIN"/>
    <property type="match status" value="1"/>
</dbReference>
<protein>
    <recommendedName>
        <fullName evidence="1">DUF4296 domain-containing protein</fullName>
    </recommendedName>
</protein>
<organism evidence="2 3">
    <name type="scientific">Pedobacter miscanthi</name>
    <dbReference type="NCBI Taxonomy" id="2259170"/>
    <lineage>
        <taxon>Bacteria</taxon>
        <taxon>Pseudomonadati</taxon>
        <taxon>Bacteroidota</taxon>
        <taxon>Sphingobacteriia</taxon>
        <taxon>Sphingobacteriales</taxon>
        <taxon>Sphingobacteriaceae</taxon>
        <taxon>Pedobacter</taxon>
    </lineage>
</organism>
<dbReference type="AlphaFoldDB" id="A0A366KUV9"/>
<evidence type="ECO:0000313" key="3">
    <source>
        <dbReference type="Proteomes" id="UP000252081"/>
    </source>
</evidence>
<keyword evidence="3" id="KW-1185">Reference proteome</keyword>